<evidence type="ECO:0000256" key="4">
    <source>
        <dbReference type="ARBA" id="ARBA00022475"/>
    </source>
</evidence>
<feature type="transmembrane region" description="Helical" evidence="8">
    <location>
        <begin position="42"/>
        <end position="61"/>
    </location>
</feature>
<evidence type="ECO:0000256" key="7">
    <source>
        <dbReference type="ARBA" id="ARBA00023136"/>
    </source>
</evidence>
<evidence type="ECO:0000313" key="11">
    <source>
        <dbReference type="Proteomes" id="UP000077384"/>
    </source>
</evidence>
<reference evidence="10 12" key="2">
    <citation type="journal article" date="2016" name="Front. Microbiol.">
        <title>Industrial Acetogenic Biocatalysts: A Comparative Metabolic and Genomic Analysis.</title>
        <authorList>
            <person name="Bengelsdorf F."/>
            <person name="Poehlein A."/>
            <person name="Sonja S."/>
            <person name="Erz C."/>
            <person name="Hummel T."/>
            <person name="Hoffmeister S."/>
            <person name="Daniel R."/>
            <person name="Durre P."/>
        </authorList>
    </citation>
    <scope>NUCLEOTIDE SEQUENCE [LARGE SCALE GENOMIC DNA]</scope>
    <source>
        <strain evidence="10 12">PTA-10522</strain>
    </source>
</reference>
<dbReference type="SUPFAM" id="SSF81345">
    <property type="entry name" value="ABC transporter involved in vitamin B12 uptake, BtuC"/>
    <property type="match status" value="1"/>
</dbReference>
<dbReference type="GO" id="GO:0033214">
    <property type="term" value="P:siderophore-iron import into cell"/>
    <property type="evidence" value="ECO:0007669"/>
    <property type="project" value="TreeGrafter"/>
</dbReference>
<dbReference type="GO" id="GO:0005886">
    <property type="term" value="C:plasma membrane"/>
    <property type="evidence" value="ECO:0007669"/>
    <property type="project" value="UniProtKB-SubCell"/>
</dbReference>
<evidence type="ECO:0000256" key="2">
    <source>
        <dbReference type="ARBA" id="ARBA00007935"/>
    </source>
</evidence>
<feature type="transmembrane region" description="Helical" evidence="8">
    <location>
        <begin position="254"/>
        <end position="282"/>
    </location>
</feature>
<feature type="transmembrane region" description="Helical" evidence="8">
    <location>
        <begin position="12"/>
        <end position="30"/>
    </location>
</feature>
<evidence type="ECO:0000313" key="12">
    <source>
        <dbReference type="Proteomes" id="UP000093694"/>
    </source>
</evidence>
<feature type="transmembrane region" description="Helical" evidence="8">
    <location>
        <begin position="323"/>
        <end position="342"/>
    </location>
</feature>
<sequence length="349" mass="37503">MKFSRKKHFKLFFCICIVILFFSAVISAMLGSADISFKETLYVILSKIPIVGSLVSTASMSQNHMLIILQIRLPRIITSALVGMGLSVVGASFQAIFKNPMADPYVLGVSSGAALGAAIGFMLQLDTLLLGSTAITMMAFVGSIATTVLVYNIARVKNKIPPTTLLLAGVSVSFLLSSIISIIMVFNRQQVEKIVFWTMGSVSAATYNQILMLMPFIFLGVIIILLFSRDLNIMLTGDDTAKSLGIEVENVKKIVLAVSSIIVAACVSISGVIGFVGLIIPHAVRMVFGPDHRVLLPFSLIIGAVFMIICDTVARTVAAPSEIPVGAVTALFGSPYFIYLLIKSKKRVI</sequence>
<feature type="transmembrane region" description="Helical" evidence="8">
    <location>
        <begin position="105"/>
        <end position="123"/>
    </location>
</feature>
<feature type="transmembrane region" description="Helical" evidence="8">
    <location>
        <begin position="294"/>
        <end position="317"/>
    </location>
</feature>
<keyword evidence="5 8" id="KW-0812">Transmembrane</keyword>
<dbReference type="GO" id="GO:0022857">
    <property type="term" value="F:transmembrane transporter activity"/>
    <property type="evidence" value="ECO:0007669"/>
    <property type="project" value="InterPro"/>
</dbReference>
<keyword evidence="7 8" id="KW-0472">Membrane</keyword>
<dbReference type="FunFam" id="1.10.3470.10:FF:000001">
    <property type="entry name" value="Vitamin B12 ABC transporter permease BtuC"/>
    <property type="match status" value="1"/>
</dbReference>
<dbReference type="EMBL" id="LROR01000061">
    <property type="protein sequence ID" value="OBR92167.1"/>
    <property type="molecule type" value="Genomic_DNA"/>
</dbReference>
<name>A0A166SUC5_9CLOT</name>
<feature type="transmembrane region" description="Helical" evidence="8">
    <location>
        <begin position="166"/>
        <end position="186"/>
    </location>
</feature>
<dbReference type="PATRIC" id="fig|1705578.3.peg.1057"/>
<feature type="transmembrane region" description="Helical" evidence="8">
    <location>
        <begin position="135"/>
        <end position="154"/>
    </location>
</feature>
<gene>
    <name evidence="9" type="primary">hmuU</name>
    <name evidence="10" type="ORF">CLCOS_31620</name>
    <name evidence="9" type="ORF">WX73_00672</name>
</gene>
<dbReference type="Pfam" id="PF01032">
    <property type="entry name" value="FecCD"/>
    <property type="match status" value="1"/>
</dbReference>
<keyword evidence="4" id="KW-1003">Cell membrane</keyword>
<dbReference type="Gene3D" id="1.10.3470.10">
    <property type="entry name" value="ABC transporter involved in vitamin B12 uptake, BtuC"/>
    <property type="match status" value="1"/>
</dbReference>
<comment type="subcellular location">
    <subcellularLocation>
        <location evidence="1">Cell membrane</location>
        <topology evidence="1">Multi-pass membrane protein</topology>
    </subcellularLocation>
</comment>
<evidence type="ECO:0000313" key="9">
    <source>
        <dbReference type="EMBL" id="OAA92788.1"/>
    </source>
</evidence>
<keyword evidence="12" id="KW-1185">Reference proteome</keyword>
<feature type="transmembrane region" description="Helical" evidence="8">
    <location>
        <begin position="73"/>
        <end position="93"/>
    </location>
</feature>
<comment type="similarity">
    <text evidence="2">Belongs to the binding-protein-dependent transport system permease family. FecCD subfamily.</text>
</comment>
<dbReference type="PANTHER" id="PTHR30472">
    <property type="entry name" value="FERRIC ENTEROBACTIN TRANSPORT SYSTEM PERMEASE PROTEIN"/>
    <property type="match status" value="1"/>
</dbReference>
<protein>
    <submittedName>
        <fullName evidence="9">Hemin transport system permease protein HmuU</fullName>
    </submittedName>
</protein>
<dbReference type="CDD" id="cd06550">
    <property type="entry name" value="TM_ABC_iron-siderophores_like"/>
    <property type="match status" value="1"/>
</dbReference>
<organism evidence="9 11">
    <name type="scientific">Clostridium coskatii</name>
    <dbReference type="NCBI Taxonomy" id="1705578"/>
    <lineage>
        <taxon>Bacteria</taxon>
        <taxon>Bacillati</taxon>
        <taxon>Bacillota</taxon>
        <taxon>Clostridia</taxon>
        <taxon>Eubacteriales</taxon>
        <taxon>Clostridiaceae</taxon>
        <taxon>Clostridium</taxon>
    </lineage>
</organism>
<dbReference type="RefSeq" id="WP_063601397.1">
    <property type="nucleotide sequence ID" value="NZ_LITQ01000017.1"/>
</dbReference>
<dbReference type="Proteomes" id="UP000093694">
    <property type="component" value="Unassembled WGS sequence"/>
</dbReference>
<dbReference type="InterPro" id="IPR037294">
    <property type="entry name" value="ABC_BtuC-like"/>
</dbReference>
<dbReference type="Proteomes" id="UP000077384">
    <property type="component" value="Unassembled WGS sequence"/>
</dbReference>
<evidence type="ECO:0000256" key="1">
    <source>
        <dbReference type="ARBA" id="ARBA00004651"/>
    </source>
</evidence>
<evidence type="ECO:0000256" key="8">
    <source>
        <dbReference type="SAM" id="Phobius"/>
    </source>
</evidence>
<comment type="caution">
    <text evidence="9">The sequence shown here is derived from an EMBL/GenBank/DDBJ whole genome shotgun (WGS) entry which is preliminary data.</text>
</comment>
<evidence type="ECO:0000256" key="3">
    <source>
        <dbReference type="ARBA" id="ARBA00022448"/>
    </source>
</evidence>
<keyword evidence="3" id="KW-0813">Transport</keyword>
<keyword evidence="6 8" id="KW-1133">Transmembrane helix</keyword>
<accession>A0A166SUC5</accession>
<proteinExistence type="inferred from homology"/>
<evidence type="ECO:0000256" key="5">
    <source>
        <dbReference type="ARBA" id="ARBA00022692"/>
    </source>
</evidence>
<reference evidence="9 11" key="1">
    <citation type="journal article" date="2015" name="Biotechnol. Bioeng.">
        <title>Genome sequence and phenotypic characterization of Caulobacter segnis.</title>
        <authorList>
            <person name="Patel S."/>
            <person name="Fletcher B."/>
            <person name="Scott D.C."/>
            <person name="Ely B."/>
        </authorList>
    </citation>
    <scope>NUCLEOTIDE SEQUENCE [LARGE SCALE GENOMIC DNA]</scope>
    <source>
        <strain evidence="9 11">PS02</strain>
    </source>
</reference>
<evidence type="ECO:0000313" key="10">
    <source>
        <dbReference type="EMBL" id="OBR92167.1"/>
    </source>
</evidence>
<evidence type="ECO:0000256" key="6">
    <source>
        <dbReference type="ARBA" id="ARBA00022989"/>
    </source>
</evidence>
<dbReference type="PANTHER" id="PTHR30472:SF25">
    <property type="entry name" value="ABC TRANSPORTER PERMEASE PROTEIN MJ0876-RELATED"/>
    <property type="match status" value="1"/>
</dbReference>
<dbReference type="AlphaFoldDB" id="A0A166SUC5"/>
<dbReference type="EMBL" id="LITQ01000017">
    <property type="protein sequence ID" value="OAA92788.1"/>
    <property type="molecule type" value="Genomic_DNA"/>
</dbReference>
<feature type="transmembrane region" description="Helical" evidence="8">
    <location>
        <begin position="207"/>
        <end position="227"/>
    </location>
</feature>
<dbReference type="InterPro" id="IPR000522">
    <property type="entry name" value="ABC_transptr_permease_BtuC"/>
</dbReference>